<feature type="transmembrane region" description="Helical" evidence="6">
    <location>
        <begin position="32"/>
        <end position="52"/>
    </location>
</feature>
<dbReference type="RefSeq" id="WP_243460777.1">
    <property type="nucleotide sequence ID" value="NZ_AP023177.1"/>
</dbReference>
<dbReference type="GO" id="GO:0005886">
    <property type="term" value="C:plasma membrane"/>
    <property type="evidence" value="ECO:0007669"/>
    <property type="project" value="UniProtKB-SubCell"/>
</dbReference>
<dbReference type="InterPro" id="IPR001851">
    <property type="entry name" value="ABC_transp_permease"/>
</dbReference>
<keyword evidence="2" id="KW-1003">Cell membrane</keyword>
<name>A0A7I8C1Y0_9BURK</name>
<dbReference type="CDD" id="cd06579">
    <property type="entry name" value="TM_PBP1_transp_AraH_like"/>
    <property type="match status" value="1"/>
</dbReference>
<dbReference type="KEGG" id="plad:PPGU16_81090"/>
<feature type="transmembrane region" description="Helical" evidence="6">
    <location>
        <begin position="105"/>
        <end position="128"/>
    </location>
</feature>
<feature type="transmembrane region" description="Helical" evidence="6">
    <location>
        <begin position="309"/>
        <end position="329"/>
    </location>
</feature>
<reference evidence="7 8" key="1">
    <citation type="journal article" date="2020" name="Genes (Basel)">
        <title>Genomic Comparison of Insect Gut Symbionts from Divergent Burkholderia Subclades.</title>
        <authorList>
            <person name="Takeshita K."/>
            <person name="Kikuchi Y."/>
        </authorList>
    </citation>
    <scope>NUCLEOTIDE SEQUENCE [LARGE SCALE GENOMIC DNA]</scope>
    <source>
        <strain evidence="7 8">PGU16</strain>
        <plasmid evidence="7 8">PPGU16_p2</plasmid>
    </source>
</reference>
<dbReference type="AlphaFoldDB" id="A0A7I8C1Y0"/>
<evidence type="ECO:0000256" key="3">
    <source>
        <dbReference type="ARBA" id="ARBA00022692"/>
    </source>
</evidence>
<dbReference type="Proteomes" id="UP000510888">
    <property type="component" value="Plasmid PPGU16_p2"/>
</dbReference>
<comment type="subcellular location">
    <subcellularLocation>
        <location evidence="1">Cell membrane</location>
        <topology evidence="1">Multi-pass membrane protein</topology>
    </subcellularLocation>
</comment>
<dbReference type="GO" id="GO:0022857">
    <property type="term" value="F:transmembrane transporter activity"/>
    <property type="evidence" value="ECO:0007669"/>
    <property type="project" value="InterPro"/>
</dbReference>
<organism evidence="7 8">
    <name type="scientific">Paraburkholderia largidicola</name>
    <dbReference type="NCBI Taxonomy" id="3014751"/>
    <lineage>
        <taxon>Bacteria</taxon>
        <taxon>Pseudomonadati</taxon>
        <taxon>Pseudomonadota</taxon>
        <taxon>Betaproteobacteria</taxon>
        <taxon>Burkholderiales</taxon>
        <taxon>Burkholderiaceae</taxon>
        <taxon>Paraburkholderia</taxon>
    </lineage>
</organism>
<keyword evidence="4 6" id="KW-1133">Transmembrane helix</keyword>
<keyword evidence="3 6" id="KW-0812">Transmembrane</keyword>
<evidence type="ECO:0000256" key="4">
    <source>
        <dbReference type="ARBA" id="ARBA00022989"/>
    </source>
</evidence>
<evidence type="ECO:0000256" key="6">
    <source>
        <dbReference type="SAM" id="Phobius"/>
    </source>
</evidence>
<keyword evidence="7" id="KW-0614">Plasmid</keyword>
<evidence type="ECO:0000256" key="1">
    <source>
        <dbReference type="ARBA" id="ARBA00004651"/>
    </source>
</evidence>
<geneLocation type="plasmid" evidence="7 8">
    <name>PPGU16_p2</name>
</geneLocation>
<evidence type="ECO:0000313" key="8">
    <source>
        <dbReference type="Proteomes" id="UP000510888"/>
    </source>
</evidence>
<dbReference type="PANTHER" id="PTHR32196">
    <property type="entry name" value="ABC TRANSPORTER PERMEASE PROTEIN YPHD-RELATED-RELATED"/>
    <property type="match status" value="1"/>
</dbReference>
<keyword evidence="5 6" id="KW-0472">Membrane</keyword>
<dbReference type="EMBL" id="AP023177">
    <property type="protein sequence ID" value="BCF95042.1"/>
    <property type="molecule type" value="Genomic_DNA"/>
</dbReference>
<gene>
    <name evidence="7" type="primary">rbsC_4</name>
    <name evidence="7" type="ORF">PPGU16_81090</name>
</gene>
<evidence type="ECO:0000313" key="7">
    <source>
        <dbReference type="EMBL" id="BCF95042.1"/>
    </source>
</evidence>
<dbReference type="Pfam" id="PF02653">
    <property type="entry name" value="BPD_transp_2"/>
    <property type="match status" value="1"/>
</dbReference>
<proteinExistence type="predicted"/>
<feature type="transmembrane region" description="Helical" evidence="6">
    <location>
        <begin position="180"/>
        <end position="200"/>
    </location>
</feature>
<feature type="transmembrane region" description="Helical" evidence="6">
    <location>
        <begin position="64"/>
        <end position="85"/>
    </location>
</feature>
<evidence type="ECO:0000256" key="5">
    <source>
        <dbReference type="ARBA" id="ARBA00023136"/>
    </source>
</evidence>
<evidence type="ECO:0000256" key="2">
    <source>
        <dbReference type="ARBA" id="ARBA00022475"/>
    </source>
</evidence>
<accession>A0A7I8C1Y0</accession>
<feature type="transmembrane region" description="Helical" evidence="6">
    <location>
        <begin position="140"/>
        <end position="160"/>
    </location>
</feature>
<keyword evidence="8" id="KW-1185">Reference proteome</keyword>
<feature type="transmembrane region" description="Helical" evidence="6">
    <location>
        <begin position="231"/>
        <end position="249"/>
    </location>
</feature>
<protein>
    <submittedName>
        <fullName evidence="7">Ribose import permease protein RbsC</fullName>
    </submittedName>
</protein>
<sequence>MKIDEKNVASSTMMSSLLGPKSRLIEGLRQSYGLIQAMGVLILLVLILSLLSPRFLTWINIYNLMGQMAVALIVAAGMTVVMISGEFDISVGSVVALSAAVSATLMPHIGVVLAILVSLLVGPVLGLFSGLVVTRGHVPSFIATLGMMMIARSLAFVTTGGQVISNLPDAFTETGQGVTFGVPNTFLIAVLCYGAGWVLMTRTTFGKKVYAVGANRNVAVLSGIRADRVKIICLMIVGLSASFAGNLLLSRVGAIQADTAKGLEFEVIAAVVIGGTSLSGGQGNILRTIIGVVTIALIRNFLNLSRIDIFWQDFATGAIILGAVLLDVLQKRIAGQVR</sequence>